<dbReference type="EMBL" id="DF196819">
    <property type="protein sequence ID" value="GAD29876.1"/>
    <property type="molecule type" value="Genomic_DNA"/>
</dbReference>
<dbReference type="eggNOG" id="ENOG5031PDY">
    <property type="taxonomic scope" value="Bacteria"/>
</dbReference>
<evidence type="ECO:0000313" key="2">
    <source>
        <dbReference type="EMBL" id="GAD29876.1"/>
    </source>
</evidence>
<evidence type="ECO:0000256" key="1">
    <source>
        <dbReference type="SAM" id="SignalP"/>
    </source>
</evidence>
<evidence type="ECO:0000313" key="3">
    <source>
        <dbReference type="Proteomes" id="UP000030675"/>
    </source>
</evidence>
<dbReference type="Proteomes" id="UP000030675">
    <property type="component" value="Unassembled WGS sequence"/>
</dbReference>
<dbReference type="RefSeq" id="WP_023932381.1">
    <property type="nucleotide sequence ID" value="NZ_DF196819.1"/>
</dbReference>
<dbReference type="HOGENOM" id="CLU_1601136_0_0_6"/>
<keyword evidence="1" id="KW-0732">Signal</keyword>
<gene>
    <name evidence="2" type="ORF">PLEI_1530</name>
</gene>
<proteinExistence type="predicted"/>
<dbReference type="PROSITE" id="PS51257">
    <property type="entry name" value="PROKAR_LIPOPROTEIN"/>
    <property type="match status" value="1"/>
</dbReference>
<evidence type="ECO:0008006" key="4">
    <source>
        <dbReference type="Google" id="ProtNLM"/>
    </source>
</evidence>
<name>A0A0U1P569_PHOLE</name>
<organism evidence="2 3">
    <name type="scientific">Photobacterium leiognathi lrivu.4.1</name>
    <dbReference type="NCBI Taxonomy" id="1248232"/>
    <lineage>
        <taxon>Bacteria</taxon>
        <taxon>Pseudomonadati</taxon>
        <taxon>Pseudomonadota</taxon>
        <taxon>Gammaproteobacteria</taxon>
        <taxon>Vibrionales</taxon>
        <taxon>Vibrionaceae</taxon>
        <taxon>Photobacterium</taxon>
    </lineage>
</organism>
<reference evidence="3" key="1">
    <citation type="submission" date="2012-12" db="EMBL/GenBank/DDBJ databases">
        <title>Genome Sequence of Photobacterium leiognathi lrivu.4.1.</title>
        <authorList>
            <person name="Urbanczyk H."/>
            <person name="Ogura Y."/>
            <person name="Hayashi T."/>
            <person name="Dunlap P.V."/>
        </authorList>
    </citation>
    <scope>NUCLEOTIDE SEQUENCE [LARGE SCALE GENOMIC DNA]</scope>
    <source>
        <strain evidence="3">lrivu.4.1</strain>
    </source>
</reference>
<feature type="chain" id="PRO_5006712506" description="Lipoprotein" evidence="1">
    <location>
        <begin position="23"/>
        <end position="180"/>
    </location>
</feature>
<sequence length="180" mass="19936">MKKITIAGFALAAFLLAGCNNADDHDINGSLTQVGVANDFYLNNAPAASIILSKDKSHFLTLSINSNSLHTLLTKKEAMNYNQNNPNIDASLNWNGHFIIDKNKPSGLVLRLESLNKENNTAKIHYTATLVSPKADTNKTIQLSDSFTLSDSNWQKIDKLYQQQQKLQAKQDSQNKETSN</sequence>
<accession>A0A0U1P569</accession>
<protein>
    <recommendedName>
        <fullName evidence="4">Lipoprotein</fullName>
    </recommendedName>
</protein>
<feature type="signal peptide" evidence="1">
    <location>
        <begin position="1"/>
        <end position="22"/>
    </location>
</feature>
<dbReference type="AlphaFoldDB" id="A0A0U1P569"/>